<comment type="caution">
    <text evidence="1">The sequence shown here is derived from an EMBL/GenBank/DDBJ whole genome shotgun (WGS) entry which is preliminary data.</text>
</comment>
<organism evidence="1">
    <name type="scientific">bioreactor metagenome</name>
    <dbReference type="NCBI Taxonomy" id="1076179"/>
    <lineage>
        <taxon>unclassified sequences</taxon>
        <taxon>metagenomes</taxon>
        <taxon>ecological metagenomes</taxon>
    </lineage>
</organism>
<name>A0A644ZMG4_9ZZZZ</name>
<dbReference type="AlphaFoldDB" id="A0A644ZMG4"/>
<sequence length="50" mass="5486">MVVEQITVIQRGFLAGSQFKIVADAAVGAFQRHLEPVEQIRGGGNLHLRK</sequence>
<evidence type="ECO:0000313" key="1">
    <source>
        <dbReference type="EMBL" id="MPM41917.1"/>
    </source>
</evidence>
<reference evidence="1" key="1">
    <citation type="submission" date="2019-08" db="EMBL/GenBank/DDBJ databases">
        <authorList>
            <person name="Kucharzyk K."/>
            <person name="Murdoch R.W."/>
            <person name="Higgins S."/>
            <person name="Loffler F."/>
        </authorList>
    </citation>
    <scope>NUCLEOTIDE SEQUENCE</scope>
</reference>
<dbReference type="EMBL" id="VSSQ01009537">
    <property type="protein sequence ID" value="MPM41917.1"/>
    <property type="molecule type" value="Genomic_DNA"/>
</dbReference>
<protein>
    <submittedName>
        <fullName evidence="1">Uncharacterized protein</fullName>
    </submittedName>
</protein>
<proteinExistence type="predicted"/>
<gene>
    <name evidence="1" type="ORF">SDC9_88577</name>
</gene>
<accession>A0A644ZMG4</accession>